<gene>
    <name evidence="2" type="ORF">OH818_02700</name>
</gene>
<keyword evidence="1" id="KW-0732">Signal</keyword>
<evidence type="ECO:0008006" key="4">
    <source>
        <dbReference type="Google" id="ProtNLM"/>
    </source>
</evidence>
<dbReference type="EMBL" id="CP114029">
    <property type="protein sequence ID" value="WAP69236.1"/>
    <property type="molecule type" value="Genomic_DNA"/>
</dbReference>
<dbReference type="RefSeq" id="WP_268881678.1">
    <property type="nucleotide sequence ID" value="NZ_CP114029.1"/>
</dbReference>
<evidence type="ECO:0000256" key="1">
    <source>
        <dbReference type="SAM" id="SignalP"/>
    </source>
</evidence>
<keyword evidence="3" id="KW-1185">Reference proteome</keyword>
<dbReference type="Proteomes" id="UP001164020">
    <property type="component" value="Chromosome"/>
</dbReference>
<evidence type="ECO:0000313" key="3">
    <source>
        <dbReference type="Proteomes" id="UP001164020"/>
    </source>
</evidence>
<sequence length="161" mass="17088">MNPFRNIQTSARRWRAAVPVAIVATVIATAAPALAAGPQGIAIAEAPEAGSGVCHASSPDSGFACAREKCVAESGLEPSDCLRVLWCYPAGWTADLFLQNADGFHFHRYLCGADTRAEMVSQAKAVCTAPGKSDYLECSFARAWDADGNEVEISDELRPAR</sequence>
<accession>A0ABY7C0E3</accession>
<evidence type="ECO:0000313" key="2">
    <source>
        <dbReference type="EMBL" id="WAP69236.1"/>
    </source>
</evidence>
<reference evidence="2" key="1">
    <citation type="submission" date="2022-12" db="EMBL/GenBank/DDBJ databases">
        <title>Jiella pelagia sp. nov., isolated from phosphonate enriched culture of Northwest Pacific surface seawater.</title>
        <authorList>
            <person name="Shin D.Y."/>
            <person name="Hwang C.Y."/>
        </authorList>
    </citation>
    <scope>NUCLEOTIDE SEQUENCE</scope>
    <source>
        <strain evidence="2">HL-NP1</strain>
    </source>
</reference>
<proteinExistence type="predicted"/>
<feature type="signal peptide" evidence="1">
    <location>
        <begin position="1"/>
        <end position="35"/>
    </location>
</feature>
<feature type="chain" id="PRO_5045936807" description="Secreted protein" evidence="1">
    <location>
        <begin position="36"/>
        <end position="161"/>
    </location>
</feature>
<name>A0ABY7C0E3_9HYPH</name>
<protein>
    <recommendedName>
        <fullName evidence="4">Secreted protein</fullName>
    </recommendedName>
</protein>
<organism evidence="2 3">
    <name type="scientific">Jiella pelagia</name>
    <dbReference type="NCBI Taxonomy" id="2986949"/>
    <lineage>
        <taxon>Bacteria</taxon>
        <taxon>Pseudomonadati</taxon>
        <taxon>Pseudomonadota</taxon>
        <taxon>Alphaproteobacteria</taxon>
        <taxon>Hyphomicrobiales</taxon>
        <taxon>Aurantimonadaceae</taxon>
        <taxon>Jiella</taxon>
    </lineage>
</organism>